<accession>A0A9P6HH42</accession>
<feature type="compositionally biased region" description="Polar residues" evidence="1">
    <location>
        <begin position="512"/>
        <end position="524"/>
    </location>
</feature>
<organism evidence="2 3">
    <name type="scientific">Thelephora terrestris</name>
    <dbReference type="NCBI Taxonomy" id="56493"/>
    <lineage>
        <taxon>Eukaryota</taxon>
        <taxon>Fungi</taxon>
        <taxon>Dikarya</taxon>
        <taxon>Basidiomycota</taxon>
        <taxon>Agaricomycotina</taxon>
        <taxon>Agaricomycetes</taxon>
        <taxon>Thelephorales</taxon>
        <taxon>Thelephoraceae</taxon>
        <taxon>Thelephora</taxon>
    </lineage>
</organism>
<feature type="region of interest" description="Disordered" evidence="1">
    <location>
        <begin position="107"/>
        <end position="180"/>
    </location>
</feature>
<feature type="compositionally biased region" description="Polar residues" evidence="1">
    <location>
        <begin position="283"/>
        <end position="312"/>
    </location>
</feature>
<feature type="compositionally biased region" description="Polar residues" evidence="1">
    <location>
        <begin position="402"/>
        <end position="418"/>
    </location>
</feature>
<reference evidence="2" key="1">
    <citation type="journal article" date="2020" name="Nat. Commun.">
        <title>Large-scale genome sequencing of mycorrhizal fungi provides insights into the early evolution of symbiotic traits.</title>
        <authorList>
            <person name="Miyauchi S."/>
            <person name="Kiss E."/>
            <person name="Kuo A."/>
            <person name="Drula E."/>
            <person name="Kohler A."/>
            <person name="Sanchez-Garcia M."/>
            <person name="Morin E."/>
            <person name="Andreopoulos B."/>
            <person name="Barry K.W."/>
            <person name="Bonito G."/>
            <person name="Buee M."/>
            <person name="Carver A."/>
            <person name="Chen C."/>
            <person name="Cichocki N."/>
            <person name="Clum A."/>
            <person name="Culley D."/>
            <person name="Crous P.W."/>
            <person name="Fauchery L."/>
            <person name="Girlanda M."/>
            <person name="Hayes R.D."/>
            <person name="Keri Z."/>
            <person name="LaButti K."/>
            <person name="Lipzen A."/>
            <person name="Lombard V."/>
            <person name="Magnuson J."/>
            <person name="Maillard F."/>
            <person name="Murat C."/>
            <person name="Nolan M."/>
            <person name="Ohm R.A."/>
            <person name="Pangilinan J."/>
            <person name="Pereira M.F."/>
            <person name="Perotto S."/>
            <person name="Peter M."/>
            <person name="Pfister S."/>
            <person name="Riley R."/>
            <person name="Sitrit Y."/>
            <person name="Stielow J.B."/>
            <person name="Szollosi G."/>
            <person name="Zifcakova L."/>
            <person name="Stursova M."/>
            <person name="Spatafora J.W."/>
            <person name="Tedersoo L."/>
            <person name="Vaario L.M."/>
            <person name="Yamada A."/>
            <person name="Yan M."/>
            <person name="Wang P."/>
            <person name="Xu J."/>
            <person name="Bruns T."/>
            <person name="Baldrian P."/>
            <person name="Vilgalys R."/>
            <person name="Dunand C."/>
            <person name="Henrissat B."/>
            <person name="Grigoriev I.V."/>
            <person name="Hibbett D."/>
            <person name="Nagy L.G."/>
            <person name="Martin F.M."/>
        </authorList>
    </citation>
    <scope>NUCLEOTIDE SEQUENCE</scope>
    <source>
        <strain evidence="2">UH-Tt-Lm1</strain>
    </source>
</reference>
<feature type="compositionally biased region" description="Pro residues" evidence="1">
    <location>
        <begin position="525"/>
        <end position="538"/>
    </location>
</feature>
<feature type="compositionally biased region" description="Polar residues" evidence="1">
    <location>
        <begin position="548"/>
        <end position="560"/>
    </location>
</feature>
<protein>
    <recommendedName>
        <fullName evidence="4">MIT domain-containing protein</fullName>
    </recommendedName>
</protein>
<dbReference type="Proteomes" id="UP000736335">
    <property type="component" value="Unassembled WGS sequence"/>
</dbReference>
<dbReference type="EMBL" id="WIUZ02000006">
    <property type="protein sequence ID" value="KAF9786104.1"/>
    <property type="molecule type" value="Genomic_DNA"/>
</dbReference>
<comment type="caution">
    <text evidence="2">The sequence shown here is derived from an EMBL/GenBank/DDBJ whole genome shotgun (WGS) entry which is preliminary data.</text>
</comment>
<evidence type="ECO:0008006" key="4">
    <source>
        <dbReference type="Google" id="ProtNLM"/>
    </source>
</evidence>
<dbReference type="AlphaFoldDB" id="A0A9P6HH42"/>
<sequence>MELELGSRPLSVARNSGWNEDSQSNSPQQAYYSHRRRSLAYHVPPPGPPPTQPIPSVPPYTSPTSPTAPLEYEVTRSSAIYIQNLNGAGHAHDPYQRPTTLTNSAAVPFHSQSSTPNTYRSSPSQSPPSNSPYNLSDPPPRSQLRPTMDPPHQEILPDRLRLSPTSERQGSERRPSSRRALTRALELAREAVRLDSTNDDPYAAVVAYGRSVALLSEVMERVIRGEESTDSSRRKNGRRRSVVAQEEEVKRLRSIHDTYAERMNILSLIYSIPVDSHLTASTNHVSASMRPSSPETSASEVSDNTSHPASSTEDLRGDPRHLAPQCATINGSREIEDGVEAIGTAMFGVDYGYISGHSPRSSISTVSSTSTLVASVVHPYGSTQTTDFGEMNGTFVGNRARTSTLPAVRSPNYSSTVPTRARASSTLPPAAPPPTNSLPPAPTPEPQSTIQTIPELPEPPIRQAVPTLGHRRTGSGTKLGTLREDVERRDESAGKRFEADEEQPLRRPRSKSVLSAQRQYNDSQPLPPLPAPENPTPATPRFGRQSEHQSGLSSPDSLNFVTPRARGDSSVSARSESSSVGSLTTTLINNSPLMGTISQRRGKTSAPPSIPGSPTEAQVSASVPNMNRLNAPVVPNNAAQMLSLNRNRAASQPGRRPTTAGGYPVNSVVQGQTVNGLGMRKISIPSKLGPNAQMSISINTVLGSPYTVTAASMLVPPPPIPPENLPSTPSSPLPPLPPAEPLRQPYHMMNLIRQTMTSKTGGYVTHRLHVPYEVWSQGGAKLLNIPEKVRVVEVLLSALEEIQNCSADIFGAGNVSSGMVLGIGSIGKQEGEVWASKLEEFSGTCDGVVSNFGKKLAVGEGFVTKKSSGINSWGGKLTRRLDKLTAGKNLDSPAIYVQMLSKLFMQTQLLDEHTKAISSMPVAPAYAAFSPELRAALEAKLRHASEFFARVVLTFVVRDLSMLLDKYLKKCEKWLAE</sequence>
<gene>
    <name evidence="2" type="ORF">BJ322DRAFT_768056</name>
</gene>
<feature type="compositionally biased region" description="Polar residues" evidence="1">
    <location>
        <begin position="583"/>
        <end position="599"/>
    </location>
</feature>
<dbReference type="PANTHER" id="PTHR37327">
    <property type="entry name" value="CHROMOSOME 1, WHOLE GENOME SHOTGUN SEQUENCE"/>
    <property type="match status" value="1"/>
</dbReference>
<evidence type="ECO:0000313" key="3">
    <source>
        <dbReference type="Proteomes" id="UP000736335"/>
    </source>
</evidence>
<feature type="region of interest" description="Disordered" evidence="1">
    <location>
        <begin position="1"/>
        <end position="69"/>
    </location>
</feature>
<feature type="region of interest" description="Disordered" evidence="1">
    <location>
        <begin position="647"/>
        <end position="667"/>
    </location>
</feature>
<evidence type="ECO:0000313" key="2">
    <source>
        <dbReference type="EMBL" id="KAF9786104.1"/>
    </source>
</evidence>
<feature type="region of interest" description="Disordered" evidence="1">
    <location>
        <begin position="283"/>
        <end position="324"/>
    </location>
</feature>
<feature type="compositionally biased region" description="Polar residues" evidence="1">
    <location>
        <begin position="107"/>
        <end position="120"/>
    </location>
</feature>
<proteinExistence type="predicted"/>
<feature type="compositionally biased region" description="Low complexity" evidence="1">
    <location>
        <begin position="569"/>
        <end position="582"/>
    </location>
</feature>
<name>A0A9P6HH42_9AGAM</name>
<feature type="region of interest" description="Disordered" evidence="1">
    <location>
        <begin position="402"/>
        <end position="620"/>
    </location>
</feature>
<evidence type="ECO:0000256" key="1">
    <source>
        <dbReference type="SAM" id="MobiDB-lite"/>
    </source>
</evidence>
<feature type="compositionally biased region" description="Polar residues" evidence="1">
    <location>
        <begin position="13"/>
        <end position="31"/>
    </location>
</feature>
<reference evidence="2" key="2">
    <citation type="submission" date="2020-11" db="EMBL/GenBank/DDBJ databases">
        <authorList>
            <consortium name="DOE Joint Genome Institute"/>
            <person name="Kuo A."/>
            <person name="Miyauchi S."/>
            <person name="Kiss E."/>
            <person name="Drula E."/>
            <person name="Kohler A."/>
            <person name="Sanchez-Garcia M."/>
            <person name="Andreopoulos B."/>
            <person name="Barry K.W."/>
            <person name="Bonito G."/>
            <person name="Buee M."/>
            <person name="Carver A."/>
            <person name="Chen C."/>
            <person name="Cichocki N."/>
            <person name="Clum A."/>
            <person name="Culley D."/>
            <person name="Crous P.W."/>
            <person name="Fauchery L."/>
            <person name="Girlanda M."/>
            <person name="Hayes R."/>
            <person name="Keri Z."/>
            <person name="Labutti K."/>
            <person name="Lipzen A."/>
            <person name="Lombard V."/>
            <person name="Magnuson J."/>
            <person name="Maillard F."/>
            <person name="Morin E."/>
            <person name="Murat C."/>
            <person name="Nolan M."/>
            <person name="Ohm R."/>
            <person name="Pangilinan J."/>
            <person name="Pereira M."/>
            <person name="Perotto S."/>
            <person name="Peter M."/>
            <person name="Riley R."/>
            <person name="Sitrit Y."/>
            <person name="Stielow B."/>
            <person name="Szollosi G."/>
            <person name="Zifcakova L."/>
            <person name="Stursova M."/>
            <person name="Spatafora J.W."/>
            <person name="Tedersoo L."/>
            <person name="Vaario L.-M."/>
            <person name="Yamada A."/>
            <person name="Yan M."/>
            <person name="Wang P."/>
            <person name="Xu J."/>
            <person name="Bruns T."/>
            <person name="Baldrian P."/>
            <person name="Vilgalys R."/>
            <person name="Henrissat B."/>
            <person name="Grigoriev I.V."/>
            <person name="Hibbett D."/>
            <person name="Nagy L.G."/>
            <person name="Martin F.M."/>
        </authorList>
    </citation>
    <scope>NUCLEOTIDE SEQUENCE</scope>
    <source>
        <strain evidence="2">UH-Tt-Lm1</strain>
    </source>
</reference>
<feature type="compositionally biased region" description="Pro residues" evidence="1">
    <location>
        <begin position="429"/>
        <end position="445"/>
    </location>
</feature>
<feature type="compositionally biased region" description="Basic and acidic residues" evidence="1">
    <location>
        <begin position="151"/>
        <end position="161"/>
    </location>
</feature>
<keyword evidence="3" id="KW-1185">Reference proteome</keyword>
<feature type="compositionally biased region" description="Pro residues" evidence="1">
    <location>
        <begin position="43"/>
        <end position="61"/>
    </location>
</feature>
<dbReference type="OrthoDB" id="2245455at2759"/>
<feature type="compositionally biased region" description="Basic and acidic residues" evidence="1">
    <location>
        <begin position="481"/>
        <end position="498"/>
    </location>
</feature>
<dbReference type="PANTHER" id="PTHR37327:SF1">
    <property type="entry name" value="MICROTUBULE INTERACTING AND TRANSPORT DOMAIN-CONTAINING PROTEIN"/>
    <property type="match status" value="1"/>
</dbReference>